<gene>
    <name evidence="4" type="ORF">H924_01080</name>
</gene>
<dbReference type="AlphaFoldDB" id="M1URL7"/>
<keyword evidence="3" id="KW-1133">Transmembrane helix</keyword>
<dbReference type="NCBIfam" id="NF033745">
    <property type="entry name" value="class_C_sortase"/>
    <property type="match status" value="1"/>
</dbReference>
<feature type="transmembrane region" description="Helical" evidence="3">
    <location>
        <begin position="245"/>
        <end position="264"/>
    </location>
</feature>
<dbReference type="KEGG" id="ccn:H924_01080"/>
<dbReference type="InterPro" id="IPR023365">
    <property type="entry name" value="Sortase_dom-sf"/>
</dbReference>
<dbReference type="InterPro" id="IPR005754">
    <property type="entry name" value="Sortase"/>
</dbReference>
<dbReference type="Pfam" id="PF04203">
    <property type="entry name" value="Sortase"/>
    <property type="match status" value="1"/>
</dbReference>
<dbReference type="PATRIC" id="fig|1121353.3.peg.226"/>
<dbReference type="eggNOG" id="COG3764">
    <property type="taxonomic scope" value="Bacteria"/>
</dbReference>
<keyword evidence="3" id="KW-0472">Membrane</keyword>
<feature type="active site" description="Acyl-thioester intermediate" evidence="2">
    <location>
        <position position="208"/>
    </location>
</feature>
<dbReference type="SUPFAM" id="SSF63817">
    <property type="entry name" value="Sortase"/>
    <property type="match status" value="1"/>
</dbReference>
<dbReference type="EMBL" id="CP004354">
    <property type="protein sequence ID" value="AGG65672.1"/>
    <property type="molecule type" value="Genomic_DNA"/>
</dbReference>
<evidence type="ECO:0000256" key="1">
    <source>
        <dbReference type="ARBA" id="ARBA00022801"/>
    </source>
</evidence>
<dbReference type="Gene3D" id="2.40.260.10">
    <property type="entry name" value="Sortase"/>
    <property type="match status" value="1"/>
</dbReference>
<keyword evidence="5" id="KW-1185">Reference proteome</keyword>
<evidence type="ECO:0000256" key="2">
    <source>
        <dbReference type="PIRSR" id="PIRSR605754-1"/>
    </source>
</evidence>
<accession>M1URL7</accession>
<sequence>MIVAGMAIYLYPQTASWFNQREQSRVTASAMSQLQQPPNNDVAYRAHQFELAHQYNEALASGAVLNAGANIAVGEGVSDNDELVYHELLSIGDNGFMGRMKYDSLGIDLPIYHGTSEETLKNGIGHLEGTSLPVGGSGTRSVLTAHRGLPEATLFNELDRAQLGDRFTVAVLDRVLTYEVTETHVISPDDTQAIMAEPGKDLITLITCTPLGINSHRILVTAERVTPTPERDVLAAAATPDIPGFPWWAVIFGATALIVLAYIVGSIRKSKREVAVVDDV</sequence>
<dbReference type="HOGENOM" id="CLU_045680_1_1_11"/>
<dbReference type="NCBIfam" id="TIGR01076">
    <property type="entry name" value="sortase_fam"/>
    <property type="match status" value="1"/>
</dbReference>
<proteinExistence type="predicted"/>
<reference evidence="4 5" key="1">
    <citation type="submission" date="2013-02" db="EMBL/GenBank/DDBJ databases">
        <title>The complete genome sequence of Corynebacterium callunae DSM 20147.</title>
        <authorList>
            <person name="Ruckert C."/>
            <person name="Albersmeier A."/>
            <person name="Kalinowski J."/>
        </authorList>
    </citation>
    <scope>NUCLEOTIDE SEQUENCE [LARGE SCALE GENOMIC DNA]</scope>
    <source>
        <strain evidence="4 5">DSM 20147</strain>
    </source>
</reference>
<dbReference type="CDD" id="cd05827">
    <property type="entry name" value="Sortase_C"/>
    <property type="match status" value="1"/>
</dbReference>
<protein>
    <submittedName>
        <fullName evidence="4">Sortase</fullName>
    </submittedName>
</protein>
<name>M1URL7_9CORY</name>
<evidence type="ECO:0000313" key="5">
    <source>
        <dbReference type="Proteomes" id="UP000011760"/>
    </source>
</evidence>
<keyword evidence="3" id="KW-0812">Transmembrane</keyword>
<evidence type="ECO:0000313" key="4">
    <source>
        <dbReference type="EMBL" id="AGG65672.1"/>
    </source>
</evidence>
<dbReference type="STRING" id="1121353.H924_01080"/>
<keyword evidence="1" id="KW-0378">Hydrolase</keyword>
<dbReference type="InterPro" id="IPR042002">
    <property type="entry name" value="Sortase_C"/>
</dbReference>
<dbReference type="Proteomes" id="UP000011760">
    <property type="component" value="Chromosome"/>
</dbReference>
<dbReference type="GO" id="GO:0016787">
    <property type="term" value="F:hydrolase activity"/>
    <property type="evidence" value="ECO:0007669"/>
    <property type="project" value="UniProtKB-KW"/>
</dbReference>
<organism evidence="4 5">
    <name type="scientific">Corynebacterium callunae DSM 20147</name>
    <dbReference type="NCBI Taxonomy" id="1121353"/>
    <lineage>
        <taxon>Bacteria</taxon>
        <taxon>Bacillati</taxon>
        <taxon>Actinomycetota</taxon>
        <taxon>Actinomycetes</taxon>
        <taxon>Mycobacteriales</taxon>
        <taxon>Corynebacteriaceae</taxon>
        <taxon>Corynebacterium</taxon>
    </lineage>
</organism>
<feature type="active site" description="Proton donor/acceptor" evidence="2">
    <location>
        <position position="146"/>
    </location>
</feature>
<evidence type="ECO:0000256" key="3">
    <source>
        <dbReference type="SAM" id="Phobius"/>
    </source>
</evidence>